<evidence type="ECO:0000313" key="1">
    <source>
        <dbReference type="EMBL" id="KKL98460.1"/>
    </source>
</evidence>
<dbReference type="EMBL" id="LAZR01017918">
    <property type="protein sequence ID" value="KKL98460.1"/>
    <property type="molecule type" value="Genomic_DNA"/>
</dbReference>
<protein>
    <submittedName>
        <fullName evidence="1">Uncharacterized protein</fullName>
    </submittedName>
</protein>
<name>A0A0F9IXR5_9ZZZZ</name>
<accession>A0A0F9IXR5</accession>
<organism evidence="1">
    <name type="scientific">marine sediment metagenome</name>
    <dbReference type="NCBI Taxonomy" id="412755"/>
    <lineage>
        <taxon>unclassified sequences</taxon>
        <taxon>metagenomes</taxon>
        <taxon>ecological metagenomes</taxon>
    </lineage>
</organism>
<dbReference type="AlphaFoldDB" id="A0A0F9IXR5"/>
<sequence>MVINFLINHKMENDDIWPPKYPECGSPKVDYERQSEYTGGGYADYWDEFQCRKCEFTWRSDKKTSYF</sequence>
<gene>
    <name evidence="1" type="ORF">LCGC14_1824180</name>
</gene>
<comment type="caution">
    <text evidence="1">The sequence shown here is derived from an EMBL/GenBank/DDBJ whole genome shotgun (WGS) entry which is preliminary data.</text>
</comment>
<reference evidence="1" key="1">
    <citation type="journal article" date="2015" name="Nature">
        <title>Complex archaea that bridge the gap between prokaryotes and eukaryotes.</title>
        <authorList>
            <person name="Spang A."/>
            <person name="Saw J.H."/>
            <person name="Jorgensen S.L."/>
            <person name="Zaremba-Niedzwiedzka K."/>
            <person name="Martijn J."/>
            <person name="Lind A.E."/>
            <person name="van Eijk R."/>
            <person name="Schleper C."/>
            <person name="Guy L."/>
            <person name="Ettema T.J."/>
        </authorList>
    </citation>
    <scope>NUCLEOTIDE SEQUENCE</scope>
</reference>
<proteinExistence type="predicted"/>